<dbReference type="EMBL" id="FP475956">
    <property type="protein sequence ID" value="CAZ87073.1"/>
    <property type="molecule type" value="Genomic_DNA"/>
</dbReference>
<feature type="transmembrane region" description="Helical" evidence="6">
    <location>
        <begin position="105"/>
        <end position="124"/>
    </location>
</feature>
<evidence type="ECO:0000313" key="11">
    <source>
        <dbReference type="Proteomes" id="UP000078599"/>
    </source>
</evidence>
<dbReference type="KEGG" id="thi:THI_0323"/>
<organism evidence="8 10">
    <name type="scientific">Thiomonas arsenitoxydans (strain DSM 22701 / CIP 110005 / 3As)</name>
    <dbReference type="NCBI Taxonomy" id="426114"/>
    <lineage>
        <taxon>Bacteria</taxon>
        <taxon>Pseudomonadati</taxon>
        <taxon>Pseudomonadota</taxon>
        <taxon>Betaproteobacteria</taxon>
        <taxon>Burkholderiales</taxon>
        <taxon>Thiomonas</taxon>
    </lineage>
</organism>
<evidence type="ECO:0000256" key="7">
    <source>
        <dbReference type="SAM" id="SignalP"/>
    </source>
</evidence>
<reference evidence="10" key="2">
    <citation type="journal article" date="2010" name="PLoS Genet.">
        <title>Structure, function, and evolution of the Thiomonas spp. genome.</title>
        <authorList>
            <person name="Arsene-Ploetze F."/>
            <person name="Koechler S."/>
            <person name="Marchal M."/>
            <person name="Coppee J.Y."/>
            <person name="Chandler M."/>
            <person name="Bonnefoy V."/>
            <person name="Brochier-Armanet C."/>
            <person name="Barakat M."/>
            <person name="Barbe V."/>
            <person name="Battaglia-Brunet F."/>
            <person name="Bruneel O."/>
            <person name="Bryan C.G."/>
            <person name="Cleiss-Arnold J."/>
            <person name="Cruveiller S."/>
            <person name="Erhardt M."/>
            <person name="Heinrich-Salmeron A."/>
            <person name="Hommais F."/>
            <person name="Joulian C."/>
            <person name="Krin E."/>
            <person name="Lieutaud A."/>
            <person name="Lievremont D."/>
            <person name="Michel C."/>
            <person name="Muller D."/>
            <person name="Ortet P."/>
            <person name="Proux C."/>
            <person name="Siguier P."/>
            <person name="Roche D."/>
            <person name="Rouy Z."/>
            <person name="Salvignol G."/>
            <person name="Slyemi D."/>
            <person name="Talla E."/>
            <person name="Weiss S."/>
            <person name="Weissenbach J."/>
            <person name="Medigue C."/>
            <person name="Bertin P.N."/>
        </authorList>
    </citation>
    <scope>NUCLEOTIDE SEQUENCE [LARGE SCALE GENOMIC DNA]</scope>
    <source>
        <strain evidence="10">DSM 22701 / CIP 110005 / 3As</strain>
    </source>
</reference>
<reference evidence="8" key="3">
    <citation type="submission" date="2010-07" db="EMBL/GenBank/DDBJ databases">
        <authorList>
            <person name="Genoscope - CEA"/>
        </authorList>
    </citation>
    <scope>NUCLEOTIDE SEQUENCE</scope>
    <source>
        <strain evidence="8">3As</strain>
    </source>
</reference>
<reference key="1">
    <citation type="submission" date="2009-07" db="EMBL/GenBank/DDBJ databases">
        <authorList>
            <person name="Genoscope - CEA"/>
        </authorList>
    </citation>
    <scope>NUCLEOTIDE SEQUENCE</scope>
    <source>
        <strain>3As</strain>
    </source>
</reference>
<dbReference type="OrthoDB" id="5298295at2"/>
<keyword evidence="5 6" id="KW-0472">Membrane</keyword>
<feature type="chain" id="PRO_5003082524" description="Formate hydrogenlyase" evidence="7">
    <location>
        <begin position="23"/>
        <end position="265"/>
    </location>
</feature>
<keyword evidence="3 6" id="KW-0812">Transmembrane</keyword>
<keyword evidence="11" id="KW-1185">Reference proteome</keyword>
<dbReference type="RefSeq" id="WP_013104457.1">
    <property type="nucleotide sequence ID" value="NC_014145.1"/>
</dbReference>
<evidence type="ECO:0000256" key="5">
    <source>
        <dbReference type="ARBA" id="ARBA00023136"/>
    </source>
</evidence>
<protein>
    <recommendedName>
        <fullName evidence="12">Formate hydrogenlyase</fullName>
    </recommendedName>
</protein>
<evidence type="ECO:0000256" key="2">
    <source>
        <dbReference type="ARBA" id="ARBA00022475"/>
    </source>
</evidence>
<dbReference type="PANTHER" id="PTHR38601:SF1">
    <property type="entry name" value="HYDROGENASE-4 COMPONENT E"/>
    <property type="match status" value="1"/>
</dbReference>
<evidence type="ECO:0000313" key="10">
    <source>
        <dbReference type="Proteomes" id="UP000002372"/>
    </source>
</evidence>
<reference evidence="9 11" key="4">
    <citation type="submission" date="2015-03" db="EMBL/GenBank/DDBJ databases">
        <authorList>
            <person name="Regsiter A."/>
            <person name="william w."/>
        </authorList>
    </citation>
    <scope>NUCLEOTIDE SEQUENCE [LARGE SCALE GENOMIC DNA]</scope>
    <source>
        <strain evidence="9 11">CB1</strain>
    </source>
</reference>
<evidence type="ECO:0000256" key="6">
    <source>
        <dbReference type="SAM" id="Phobius"/>
    </source>
</evidence>
<dbReference type="HOGENOM" id="CLU_088957_0_0_4"/>
<dbReference type="EMBL" id="CTRI01000003">
    <property type="protein sequence ID" value="CQR27636.1"/>
    <property type="molecule type" value="Genomic_DNA"/>
</dbReference>
<comment type="subcellular location">
    <subcellularLocation>
        <location evidence="1">Cell membrane</location>
        <topology evidence="1">Multi-pass membrane protein</topology>
    </subcellularLocation>
</comment>
<dbReference type="PANTHER" id="PTHR38601">
    <property type="entry name" value="HYDROGENASE-4 COMPONENT E"/>
    <property type="match status" value="1"/>
</dbReference>
<proteinExistence type="predicted"/>
<sequence length="265" mass="27916">MTVLAPLVSASAAAAFSAASSAASSVVSSVVSSASSAAALSVSGLPALPLSTQLIHLIAALLLLLSFAMLAQRRVVNLVNLFAAQGALLVASTVVVAYSTGDAELYQSAALTLLLKVIVLPLVLHKLIRRLHAEWDTETLVNIPTLQLIGIVLVIFSFVLAQPISRFAGEAMRGTLGIALALVLLAFLMMIVRRKAVAQVVGFLAMENGLLFAATSVTRGMPMVVELGIGLDVLVGVFILGIFFFQIREQFDSLDLQNMESLKED</sequence>
<evidence type="ECO:0008006" key="12">
    <source>
        <dbReference type="Google" id="ProtNLM"/>
    </source>
</evidence>
<feature type="transmembrane region" description="Helical" evidence="6">
    <location>
        <begin position="223"/>
        <end position="245"/>
    </location>
</feature>
<keyword evidence="4 6" id="KW-1133">Transmembrane helix</keyword>
<keyword evidence="7" id="KW-0732">Signal</keyword>
<gene>
    <name evidence="8" type="ordered locus">THI_0323</name>
    <name evidence="9" type="ORF">THICB1_110129</name>
</gene>
<dbReference type="AlphaFoldDB" id="D6CR32"/>
<name>D6CR32_THIA3</name>
<feature type="transmembrane region" description="Helical" evidence="6">
    <location>
        <begin position="53"/>
        <end position="71"/>
    </location>
</feature>
<evidence type="ECO:0000256" key="1">
    <source>
        <dbReference type="ARBA" id="ARBA00004651"/>
    </source>
</evidence>
<dbReference type="InterPro" id="IPR038730">
    <property type="entry name" value="HyfE-like"/>
</dbReference>
<dbReference type="eggNOG" id="COG4237">
    <property type="taxonomic scope" value="Bacteria"/>
</dbReference>
<evidence type="ECO:0000256" key="4">
    <source>
        <dbReference type="ARBA" id="ARBA00022989"/>
    </source>
</evidence>
<evidence type="ECO:0000256" key="3">
    <source>
        <dbReference type="ARBA" id="ARBA00022692"/>
    </source>
</evidence>
<feature type="transmembrane region" description="Helical" evidence="6">
    <location>
        <begin position="78"/>
        <end position="99"/>
    </location>
</feature>
<feature type="transmembrane region" description="Helical" evidence="6">
    <location>
        <begin position="196"/>
        <end position="217"/>
    </location>
</feature>
<feature type="transmembrane region" description="Helical" evidence="6">
    <location>
        <begin position="171"/>
        <end position="189"/>
    </location>
</feature>
<feature type="signal peptide" evidence="7">
    <location>
        <begin position="1"/>
        <end position="22"/>
    </location>
</feature>
<dbReference type="GO" id="GO:0005886">
    <property type="term" value="C:plasma membrane"/>
    <property type="evidence" value="ECO:0007669"/>
    <property type="project" value="UniProtKB-SubCell"/>
</dbReference>
<dbReference type="Proteomes" id="UP000078599">
    <property type="component" value="Unassembled WGS sequence"/>
</dbReference>
<accession>D6CR32</accession>
<evidence type="ECO:0000313" key="8">
    <source>
        <dbReference type="EMBL" id="CAZ87073.1"/>
    </source>
</evidence>
<keyword evidence="2" id="KW-1003">Cell membrane</keyword>
<dbReference type="Proteomes" id="UP000002372">
    <property type="component" value="Chromosome"/>
</dbReference>
<feature type="transmembrane region" description="Helical" evidence="6">
    <location>
        <begin position="145"/>
        <end position="165"/>
    </location>
</feature>
<evidence type="ECO:0000313" key="9">
    <source>
        <dbReference type="EMBL" id="CQR27636.1"/>
    </source>
</evidence>